<keyword evidence="5 6" id="KW-0233">DNA recombination</keyword>
<comment type="similarity">
    <text evidence="2 6">Belongs to the RdgC family.</text>
</comment>
<protein>
    <recommendedName>
        <fullName evidence="3 6">Recombination-associated protein RdgC</fullName>
    </recommendedName>
</protein>
<reference evidence="8" key="1">
    <citation type="journal article" date="2019" name="Int. J. Syst. Evol. Microbiol.">
        <title>The Global Catalogue of Microorganisms (GCM) 10K type strain sequencing project: providing services to taxonomists for standard genome sequencing and annotation.</title>
        <authorList>
            <consortium name="The Broad Institute Genomics Platform"/>
            <consortium name="The Broad Institute Genome Sequencing Center for Infectious Disease"/>
            <person name="Wu L."/>
            <person name="Ma J."/>
        </authorList>
    </citation>
    <scope>NUCLEOTIDE SEQUENCE [LARGE SCALE GENOMIC DNA]</scope>
    <source>
        <strain evidence="8">KCTC 42986</strain>
    </source>
</reference>
<evidence type="ECO:0000256" key="3">
    <source>
        <dbReference type="ARBA" id="ARBA00022296"/>
    </source>
</evidence>
<dbReference type="Pfam" id="PF04381">
    <property type="entry name" value="RdgC"/>
    <property type="match status" value="1"/>
</dbReference>
<comment type="subcellular location">
    <subcellularLocation>
        <location evidence="1 6">Cytoplasm</location>
        <location evidence="1 6">Nucleoid</location>
    </subcellularLocation>
</comment>
<evidence type="ECO:0000313" key="8">
    <source>
        <dbReference type="Proteomes" id="UP001595530"/>
    </source>
</evidence>
<keyword evidence="4 6" id="KW-0963">Cytoplasm</keyword>
<comment type="caution">
    <text evidence="7">The sequence shown here is derived from an EMBL/GenBank/DDBJ whole genome shotgun (WGS) entry which is preliminary data.</text>
</comment>
<dbReference type="Proteomes" id="UP001595530">
    <property type="component" value="Unassembled WGS sequence"/>
</dbReference>
<organism evidence="7 8">
    <name type="scientific">Undibacterium arcticum</name>
    <dbReference type="NCBI Taxonomy" id="1762892"/>
    <lineage>
        <taxon>Bacteria</taxon>
        <taxon>Pseudomonadati</taxon>
        <taxon>Pseudomonadota</taxon>
        <taxon>Betaproteobacteria</taxon>
        <taxon>Burkholderiales</taxon>
        <taxon>Oxalobacteraceae</taxon>
        <taxon>Undibacterium</taxon>
    </lineage>
</organism>
<evidence type="ECO:0000256" key="1">
    <source>
        <dbReference type="ARBA" id="ARBA00004453"/>
    </source>
</evidence>
<evidence type="ECO:0000256" key="2">
    <source>
        <dbReference type="ARBA" id="ARBA00008657"/>
    </source>
</evidence>
<dbReference type="EMBL" id="JBHRTP010000013">
    <property type="protein sequence ID" value="MFC3107435.1"/>
    <property type="molecule type" value="Genomic_DNA"/>
</dbReference>
<dbReference type="PANTHER" id="PTHR38103">
    <property type="entry name" value="RECOMBINATION-ASSOCIATED PROTEIN RDGC"/>
    <property type="match status" value="1"/>
</dbReference>
<accession>A0ABV7EXR9</accession>
<dbReference type="NCBIfam" id="NF001463">
    <property type="entry name" value="PRK00321.1-4"/>
    <property type="match status" value="1"/>
</dbReference>
<evidence type="ECO:0000256" key="4">
    <source>
        <dbReference type="ARBA" id="ARBA00022490"/>
    </source>
</evidence>
<dbReference type="InterPro" id="IPR007476">
    <property type="entry name" value="RdgC"/>
</dbReference>
<dbReference type="RefSeq" id="WP_390331077.1">
    <property type="nucleotide sequence ID" value="NZ_JBHRTP010000013.1"/>
</dbReference>
<dbReference type="PANTHER" id="PTHR38103:SF1">
    <property type="entry name" value="RECOMBINATION-ASSOCIATED PROTEIN RDGC"/>
    <property type="match status" value="1"/>
</dbReference>
<sequence length="315" mass="34943">MWFKSLQIYRLPAPWAITAEQIEAFLTPHAFGAGTSMNLENQGWAAPRDKGGLVHAVNRQFLLMLCTEKKLLPSSVVNQVTKARAVEIEEQQGFAPGRKQMKDLKEQVTDELLPRAFSIRRNTYAWIDTVNGWLVIDAASASKADELLKPLIKAIDTFPITSFRVAFSPVAAMTDWLVSDEAPHGFTVDQDTELKASGEGKATVRYVRHTLEADDVRRHIAGGKQCTRLALTWNDRISFVLTDALTLKRITPLDVLKEDADKSTRNDDERFDADMMLMTGELSKMLVDLVAALGGEQDAGQADLVNVTAQEKKAA</sequence>
<dbReference type="HAMAP" id="MF_00194">
    <property type="entry name" value="RdgC"/>
    <property type="match status" value="1"/>
</dbReference>
<comment type="function">
    <text evidence="6">May be involved in recombination.</text>
</comment>
<evidence type="ECO:0000313" key="7">
    <source>
        <dbReference type="EMBL" id="MFC3107435.1"/>
    </source>
</evidence>
<dbReference type="NCBIfam" id="NF001464">
    <property type="entry name" value="PRK00321.1-5"/>
    <property type="match status" value="1"/>
</dbReference>
<keyword evidence="8" id="KW-1185">Reference proteome</keyword>
<name>A0ABV7EXR9_9BURK</name>
<proteinExistence type="inferred from homology"/>
<evidence type="ECO:0000256" key="6">
    <source>
        <dbReference type="HAMAP-Rule" id="MF_00194"/>
    </source>
</evidence>
<evidence type="ECO:0000256" key="5">
    <source>
        <dbReference type="ARBA" id="ARBA00023172"/>
    </source>
</evidence>
<gene>
    <name evidence="6" type="primary">rdgC</name>
    <name evidence="7" type="ORF">ACFOFO_05595</name>
</gene>